<dbReference type="GO" id="GO:1990189">
    <property type="term" value="F:protein N-terminal-serine acetyltransferase activity"/>
    <property type="evidence" value="ECO:0007669"/>
    <property type="project" value="TreeGrafter"/>
</dbReference>
<keyword evidence="1" id="KW-1133">Transmembrane helix</keyword>
<dbReference type="GO" id="GO:0008999">
    <property type="term" value="F:protein-N-terminal-alanine acetyltransferase activity"/>
    <property type="evidence" value="ECO:0007669"/>
    <property type="project" value="TreeGrafter"/>
</dbReference>
<evidence type="ECO:0000256" key="1">
    <source>
        <dbReference type="SAM" id="Phobius"/>
    </source>
</evidence>
<dbReference type="PaxDb" id="2850-Phatr44829"/>
<dbReference type="KEGG" id="pti:PHATRDRAFT_44829"/>
<feature type="transmembrane region" description="Helical" evidence="1">
    <location>
        <begin position="46"/>
        <end position="68"/>
    </location>
</feature>
<dbReference type="HOGENOM" id="CLU_568011_0_0_1"/>
<dbReference type="PANTHER" id="PTHR43441:SF2">
    <property type="entry name" value="FAMILY ACETYLTRANSFERASE, PUTATIVE (AFU_ORTHOLOGUE AFUA_7G00850)-RELATED"/>
    <property type="match status" value="1"/>
</dbReference>
<dbReference type="OMA" id="AIFKELY"/>
<keyword evidence="1" id="KW-0812">Transmembrane</keyword>
<reference evidence="3" key="2">
    <citation type="submission" date="2008-08" db="EMBL/GenBank/DDBJ databases">
        <authorList>
            <consortium name="Diatom Consortium"/>
            <person name="Grigoriev I."/>
            <person name="Grimwood J."/>
            <person name="Kuo A."/>
            <person name="Otillar R.P."/>
            <person name="Salamov A."/>
            <person name="Detter J.C."/>
            <person name="Lindquist E."/>
            <person name="Shapiro H."/>
            <person name="Lucas S."/>
            <person name="Glavina del Rio T."/>
            <person name="Pitluck S."/>
            <person name="Rokhsar D."/>
            <person name="Bowler C."/>
        </authorList>
    </citation>
    <scope>GENOME REANNOTATION</scope>
    <source>
        <strain evidence="3">CCAP 1055/1</strain>
    </source>
</reference>
<dbReference type="PANTHER" id="PTHR43441">
    <property type="entry name" value="RIBOSOMAL-PROTEIN-SERINE ACETYLTRANSFERASE"/>
    <property type="match status" value="1"/>
</dbReference>
<dbReference type="OrthoDB" id="41238at2759"/>
<protein>
    <recommendedName>
        <fullName evidence="4">N-acetyltransferase domain-containing protein</fullName>
    </recommendedName>
</protein>
<dbReference type="EMBL" id="CM000608">
    <property type="protein sequence ID" value="EEC49682.1"/>
    <property type="molecule type" value="Genomic_DNA"/>
</dbReference>
<accession>B7FVS8</accession>
<proteinExistence type="predicted"/>
<name>B7FVS8_PHATC</name>
<keyword evidence="1" id="KW-0472">Membrane</keyword>
<evidence type="ECO:0000313" key="3">
    <source>
        <dbReference type="Proteomes" id="UP000000759"/>
    </source>
</evidence>
<organism evidence="2 3">
    <name type="scientific">Phaeodactylum tricornutum (strain CCAP 1055/1)</name>
    <dbReference type="NCBI Taxonomy" id="556484"/>
    <lineage>
        <taxon>Eukaryota</taxon>
        <taxon>Sar</taxon>
        <taxon>Stramenopiles</taxon>
        <taxon>Ochrophyta</taxon>
        <taxon>Bacillariophyta</taxon>
        <taxon>Bacillariophyceae</taxon>
        <taxon>Bacillariophycidae</taxon>
        <taxon>Naviculales</taxon>
        <taxon>Phaeodactylaceae</taxon>
        <taxon>Phaeodactylum</taxon>
    </lineage>
</organism>
<sequence>MGYTNDGSDDFEKLRKAFKEVTAIFGSFDNLLEAFGLADMPQAQRYGIAFGCLVFLLTVIAVLTLLTLGGTFKRLEEQAQTGDATLLSSRDARAQRALLLERLLEGRERMVRNYPDPPTTEKLTSLTKMLSNVAPQRLDGLSELANESVTEEKKREIRRYFPPHYEENYVDAYRKCQERPGGAVLSGRPEARFEAYARAFAGCGPYTSVSYRRSYGRLYEATSCMNLATDDKYVKLFKYRPNDIIGRYIRLEALEVDRHLEGLYNLTSGDAGLENKSFDPEEIWGFLEDGPFEDAKAMRNSFIFMHLMNEAAFAIVNNITDKLMGCILLSKDDPQNLTIQLEPPLMQPTQEGSRELLESCFLLMDRLFAYGYRRLQISIDALDSDKRKLAMRLGFTLEGVLYKHMVVKESSRDSNIYGLLNSDWKRGARVAIFKELYGDAAFRVDSMNEKKEEEFDEQTRVLKEQKRTEQENALLIRNKKV</sequence>
<evidence type="ECO:0008006" key="4">
    <source>
        <dbReference type="Google" id="ProtNLM"/>
    </source>
</evidence>
<dbReference type="Gene3D" id="3.40.630.30">
    <property type="match status" value="1"/>
</dbReference>
<dbReference type="InterPro" id="IPR051908">
    <property type="entry name" value="Ribosomal_N-acetyltransferase"/>
</dbReference>
<dbReference type="RefSeq" id="XP_002178984.1">
    <property type="nucleotide sequence ID" value="XM_002178948.1"/>
</dbReference>
<dbReference type="Proteomes" id="UP000000759">
    <property type="component" value="Chromosome 5"/>
</dbReference>
<evidence type="ECO:0000313" key="2">
    <source>
        <dbReference type="EMBL" id="EEC49682.1"/>
    </source>
</evidence>
<reference evidence="2 3" key="1">
    <citation type="journal article" date="2008" name="Nature">
        <title>The Phaeodactylum genome reveals the evolutionary history of diatom genomes.</title>
        <authorList>
            <person name="Bowler C."/>
            <person name="Allen A.E."/>
            <person name="Badger J.H."/>
            <person name="Grimwood J."/>
            <person name="Jabbari K."/>
            <person name="Kuo A."/>
            <person name="Maheswari U."/>
            <person name="Martens C."/>
            <person name="Maumus F."/>
            <person name="Otillar R.P."/>
            <person name="Rayko E."/>
            <person name="Salamov A."/>
            <person name="Vandepoele K."/>
            <person name="Beszteri B."/>
            <person name="Gruber A."/>
            <person name="Heijde M."/>
            <person name="Katinka M."/>
            <person name="Mock T."/>
            <person name="Valentin K."/>
            <person name="Verret F."/>
            <person name="Berges J.A."/>
            <person name="Brownlee C."/>
            <person name="Cadoret J.P."/>
            <person name="Chiovitti A."/>
            <person name="Choi C.J."/>
            <person name="Coesel S."/>
            <person name="De Martino A."/>
            <person name="Detter J.C."/>
            <person name="Durkin C."/>
            <person name="Falciatore A."/>
            <person name="Fournet J."/>
            <person name="Haruta M."/>
            <person name="Huysman M.J."/>
            <person name="Jenkins B.D."/>
            <person name="Jiroutova K."/>
            <person name="Jorgensen R.E."/>
            <person name="Joubert Y."/>
            <person name="Kaplan A."/>
            <person name="Kroger N."/>
            <person name="Kroth P.G."/>
            <person name="La Roche J."/>
            <person name="Lindquist E."/>
            <person name="Lommer M."/>
            <person name="Martin-Jezequel V."/>
            <person name="Lopez P.J."/>
            <person name="Lucas S."/>
            <person name="Mangogna M."/>
            <person name="McGinnis K."/>
            <person name="Medlin L.K."/>
            <person name="Montsant A."/>
            <person name="Oudot-Le Secq M.P."/>
            <person name="Napoli C."/>
            <person name="Obornik M."/>
            <person name="Parker M.S."/>
            <person name="Petit J.L."/>
            <person name="Porcel B.M."/>
            <person name="Poulsen N."/>
            <person name="Robison M."/>
            <person name="Rychlewski L."/>
            <person name="Rynearson T.A."/>
            <person name="Schmutz J."/>
            <person name="Shapiro H."/>
            <person name="Siaut M."/>
            <person name="Stanley M."/>
            <person name="Sussman M.R."/>
            <person name="Taylor A.R."/>
            <person name="Vardi A."/>
            <person name="von Dassow P."/>
            <person name="Vyverman W."/>
            <person name="Willis A."/>
            <person name="Wyrwicz L.S."/>
            <person name="Rokhsar D.S."/>
            <person name="Weissenbach J."/>
            <person name="Armbrust E.V."/>
            <person name="Green B.R."/>
            <person name="Van de Peer Y."/>
            <person name="Grigoriev I.V."/>
        </authorList>
    </citation>
    <scope>NUCLEOTIDE SEQUENCE [LARGE SCALE GENOMIC DNA]</scope>
    <source>
        <strain evidence="2 3">CCAP 1055/1</strain>
    </source>
</reference>
<dbReference type="InterPro" id="IPR016181">
    <property type="entry name" value="Acyl_CoA_acyltransferase"/>
</dbReference>
<dbReference type="SUPFAM" id="SSF55729">
    <property type="entry name" value="Acyl-CoA N-acyltransferases (Nat)"/>
    <property type="match status" value="1"/>
</dbReference>
<dbReference type="eggNOG" id="ENOG502RRBU">
    <property type="taxonomic scope" value="Eukaryota"/>
</dbReference>
<dbReference type="GeneID" id="7199549"/>
<dbReference type="AlphaFoldDB" id="B7FVS8"/>
<gene>
    <name evidence="2" type="ORF">PHATRDRAFT_44829</name>
</gene>
<keyword evidence="3" id="KW-1185">Reference proteome</keyword>
<dbReference type="InParanoid" id="B7FVS8"/>